<evidence type="ECO:0000256" key="1">
    <source>
        <dbReference type="SAM" id="Coils"/>
    </source>
</evidence>
<evidence type="ECO:0000313" key="3">
    <source>
        <dbReference type="Proteomes" id="UP000664859"/>
    </source>
</evidence>
<name>A0A835ZAJ3_9STRA</name>
<reference evidence="2" key="1">
    <citation type="submission" date="2021-02" db="EMBL/GenBank/DDBJ databases">
        <title>First Annotated Genome of the Yellow-green Alga Tribonema minus.</title>
        <authorList>
            <person name="Mahan K.M."/>
        </authorList>
    </citation>
    <scope>NUCLEOTIDE SEQUENCE</scope>
    <source>
        <strain evidence="2">UTEX B ZZ1240</strain>
    </source>
</reference>
<proteinExistence type="predicted"/>
<comment type="caution">
    <text evidence="2">The sequence shown here is derived from an EMBL/GenBank/DDBJ whole genome shotgun (WGS) entry which is preliminary data.</text>
</comment>
<dbReference type="Proteomes" id="UP000664859">
    <property type="component" value="Unassembled WGS sequence"/>
</dbReference>
<sequence>MATIMELPNLGDTHTFTVEQLLRQGEELGWTQPSAETTQLLHQSAEQQRELQEASDRFAACLEKYVPLKLRELLLQQLVRPGDPFAHPTLSSEDDAPDQSEALAQAQQAVSELKTRISKDLAQLAADTDALAADSDGLKTSLDALREQASELAPNAMSLDELLGAAPGDAAVAATTAAAEAREAELQALCKELSAAVALEEGELADLEAQAAALSDEAMRDACADMDELAAAAAADDDAAGDGSGGGGAAALLSLADVPAAELEADAAAEARRARAHAEMAAWYTHATAALETLSGFRAEVVGGGGSGGGGGVVSVLLHFDSGHSVALALSARGGGGGGDVVDVAMAPPGTAPPPGLQLERVLEAAKAAAGGEGGGGAQLAAAAREARHALASLAARAAHVDALRESYAAVAYDADAAEVSVTLASGAAATVAFAPDYPLVPGAARLRALSAAGSGSGSSAPQLAAAALAQARAAVNALALTTVMGVVAAAEARTAAPAQ</sequence>
<keyword evidence="3" id="KW-1185">Reference proteome</keyword>
<keyword evidence="1" id="KW-0175">Coiled coil</keyword>
<dbReference type="EMBL" id="JAFCMP010000067">
    <property type="protein sequence ID" value="KAG5188647.1"/>
    <property type="molecule type" value="Genomic_DNA"/>
</dbReference>
<accession>A0A835ZAJ3</accession>
<evidence type="ECO:0000313" key="2">
    <source>
        <dbReference type="EMBL" id="KAG5188647.1"/>
    </source>
</evidence>
<dbReference type="AlphaFoldDB" id="A0A835ZAJ3"/>
<feature type="coiled-coil region" evidence="1">
    <location>
        <begin position="190"/>
        <end position="217"/>
    </location>
</feature>
<organism evidence="2 3">
    <name type="scientific">Tribonema minus</name>
    <dbReference type="NCBI Taxonomy" id="303371"/>
    <lineage>
        <taxon>Eukaryota</taxon>
        <taxon>Sar</taxon>
        <taxon>Stramenopiles</taxon>
        <taxon>Ochrophyta</taxon>
        <taxon>PX clade</taxon>
        <taxon>Xanthophyceae</taxon>
        <taxon>Tribonematales</taxon>
        <taxon>Tribonemataceae</taxon>
        <taxon>Tribonema</taxon>
    </lineage>
</organism>
<gene>
    <name evidence="2" type="ORF">JKP88DRAFT_287355</name>
</gene>
<protein>
    <submittedName>
        <fullName evidence="2">Uncharacterized protein</fullName>
    </submittedName>
</protein>